<dbReference type="InterPro" id="IPR022655">
    <property type="entry name" value="DUF1553"/>
</dbReference>
<dbReference type="InterPro" id="IPR011444">
    <property type="entry name" value="DUF1549"/>
</dbReference>
<keyword evidence="6" id="KW-1185">Reference proteome</keyword>
<sequence length="802" mass="88450">MTANSFIFRPGQFLVALAIGLSASQAVISAQESKANRQAVAFFEKKIRPVLVQHCYECHSATAKKVQGGLLLDSREGLLRGGESGPSIVPGKPQQSLLIQALKFESFEMPPKRQLPDGVINDFVKWVQQGAVDPRVATTVVQAADSQPPAPPGINVEEGKKFWAFQSITKPEPPKVKESNWSRTEIDRFVLASLEEHKLTPAADADPRTLIRRLYYDLTGLPPTPEETVTFAQSYAADRQASVEALVDSLLASRQFGERWGRHWLDVARYGESNGNVRNSTFPYAWRYRDYVIAAFNADKPYDRFLTEQIAGDLLQTDSQEERNANLTATGFLALGSKPNAQGNPNFQMDVVADQIETVTTAAMALTVACARCHDHKYDPIPTRDYYALAGIFTSSETLYGAGGNNMGGAPPTDLHVLATKDSPAPLPVVQPEEAGTKGKKKGNAKGKAAPKYPAGTPLAMGVRDRTTPADCKINLRGELRQLGAAVPRGFIQVCTIGEPPALDAEQSGRLQLAQWITAPQHPLTARVAVNRIWHHLFGQGIVRTPDNFGLHGEPPTHPELLDYLATKFVADGWSFKKFIRSVVLSRVYQMSSEFDASSFTADPDNLYLWRHQRRRLDAESFRDSALAVSGQLDRSPGEGSVLARLGEALIQDKLTPDKIHQPSNRRSIYLCILRNGEPEELTVFDLADPSLVVGARNVTTVPAQGLFLMNSPFMVQQAERFAERVLAWQNPQGNANDANRIGLAYQLALQREPTSAELKRAEAFLRSAQVELYATTPDQRRRAWSALGQSLYSTNEFRHID</sequence>
<feature type="compositionally biased region" description="Low complexity" evidence="1">
    <location>
        <begin position="446"/>
        <end position="458"/>
    </location>
</feature>
<evidence type="ECO:0000313" key="6">
    <source>
        <dbReference type="Proteomes" id="UP000315017"/>
    </source>
</evidence>
<evidence type="ECO:0000259" key="4">
    <source>
        <dbReference type="Pfam" id="PF07635"/>
    </source>
</evidence>
<dbReference type="Proteomes" id="UP000315017">
    <property type="component" value="Chromosome"/>
</dbReference>
<evidence type="ECO:0000259" key="2">
    <source>
        <dbReference type="Pfam" id="PF07583"/>
    </source>
</evidence>
<name>A0A517YA51_9BACT</name>
<evidence type="ECO:0000256" key="1">
    <source>
        <dbReference type="SAM" id="MobiDB-lite"/>
    </source>
</evidence>
<dbReference type="EMBL" id="CP036274">
    <property type="protein sequence ID" value="QDU27098.1"/>
    <property type="molecule type" value="Genomic_DNA"/>
</dbReference>
<evidence type="ECO:0000259" key="3">
    <source>
        <dbReference type="Pfam" id="PF07587"/>
    </source>
</evidence>
<dbReference type="PANTHER" id="PTHR35889:SF3">
    <property type="entry name" value="F-BOX DOMAIN-CONTAINING PROTEIN"/>
    <property type="match status" value="1"/>
</dbReference>
<dbReference type="RefSeq" id="WP_145087972.1">
    <property type="nucleotide sequence ID" value="NZ_CP036274.1"/>
</dbReference>
<dbReference type="InterPro" id="IPR011429">
    <property type="entry name" value="Cyt_c_Planctomycete-type"/>
</dbReference>
<dbReference type="Pfam" id="PF07587">
    <property type="entry name" value="PSD1"/>
    <property type="match status" value="1"/>
</dbReference>
<organism evidence="5 6">
    <name type="scientific">Anatilimnocola aggregata</name>
    <dbReference type="NCBI Taxonomy" id="2528021"/>
    <lineage>
        <taxon>Bacteria</taxon>
        <taxon>Pseudomonadati</taxon>
        <taxon>Planctomycetota</taxon>
        <taxon>Planctomycetia</taxon>
        <taxon>Pirellulales</taxon>
        <taxon>Pirellulaceae</taxon>
        <taxon>Anatilimnocola</taxon>
    </lineage>
</organism>
<dbReference type="PANTHER" id="PTHR35889">
    <property type="entry name" value="CYCLOINULO-OLIGOSACCHARIDE FRUCTANOTRANSFERASE-RELATED"/>
    <property type="match status" value="1"/>
</dbReference>
<evidence type="ECO:0000313" key="5">
    <source>
        <dbReference type="EMBL" id="QDU27098.1"/>
    </source>
</evidence>
<dbReference type="OrthoDB" id="127107at2"/>
<dbReference type="Pfam" id="PF07583">
    <property type="entry name" value="PSCyt2"/>
    <property type="match status" value="1"/>
</dbReference>
<feature type="domain" description="Cytochrome C Planctomycete-type" evidence="4">
    <location>
        <begin position="55"/>
        <end position="112"/>
    </location>
</feature>
<reference evidence="5 6" key="1">
    <citation type="submission" date="2019-02" db="EMBL/GenBank/DDBJ databases">
        <title>Deep-cultivation of Planctomycetes and their phenomic and genomic characterization uncovers novel biology.</title>
        <authorList>
            <person name="Wiegand S."/>
            <person name="Jogler M."/>
            <person name="Boedeker C."/>
            <person name="Pinto D."/>
            <person name="Vollmers J."/>
            <person name="Rivas-Marin E."/>
            <person name="Kohn T."/>
            <person name="Peeters S.H."/>
            <person name="Heuer A."/>
            <person name="Rast P."/>
            <person name="Oberbeckmann S."/>
            <person name="Bunk B."/>
            <person name="Jeske O."/>
            <person name="Meyerdierks A."/>
            <person name="Storesund J.E."/>
            <person name="Kallscheuer N."/>
            <person name="Luecker S."/>
            <person name="Lage O.M."/>
            <person name="Pohl T."/>
            <person name="Merkel B.J."/>
            <person name="Hornburger P."/>
            <person name="Mueller R.-W."/>
            <person name="Bruemmer F."/>
            <person name="Labrenz M."/>
            <person name="Spormann A.M."/>
            <person name="Op den Camp H."/>
            <person name="Overmann J."/>
            <person name="Amann R."/>
            <person name="Jetten M.S.M."/>
            <person name="Mascher T."/>
            <person name="Medema M.H."/>
            <person name="Devos D.P."/>
            <person name="Kaster A.-K."/>
            <person name="Ovreas L."/>
            <person name="Rohde M."/>
            <person name="Galperin M.Y."/>
            <person name="Jogler C."/>
        </authorList>
    </citation>
    <scope>NUCLEOTIDE SEQUENCE [LARGE SCALE GENOMIC DNA]</scope>
    <source>
        <strain evidence="5 6">ETA_A8</strain>
    </source>
</reference>
<gene>
    <name evidence="5" type="ORF">ETAA8_21820</name>
</gene>
<feature type="domain" description="DUF1549" evidence="2">
    <location>
        <begin position="185"/>
        <end position="397"/>
    </location>
</feature>
<feature type="domain" description="DUF1553" evidence="3">
    <location>
        <begin position="509"/>
        <end position="766"/>
    </location>
</feature>
<feature type="region of interest" description="Disordered" evidence="1">
    <location>
        <begin position="427"/>
        <end position="462"/>
    </location>
</feature>
<dbReference type="Pfam" id="PF07635">
    <property type="entry name" value="PSCyt1"/>
    <property type="match status" value="1"/>
</dbReference>
<dbReference type="AlphaFoldDB" id="A0A517YA51"/>
<dbReference type="KEGG" id="aagg:ETAA8_21820"/>
<protein>
    <submittedName>
        <fullName evidence="5">Planctomycete cytochrome C</fullName>
    </submittedName>
</protein>
<proteinExistence type="predicted"/>
<accession>A0A517YA51</accession>